<organism evidence="1 2">
    <name type="scientific">Tetracentron sinense</name>
    <name type="common">Spur-leaf</name>
    <dbReference type="NCBI Taxonomy" id="13715"/>
    <lineage>
        <taxon>Eukaryota</taxon>
        <taxon>Viridiplantae</taxon>
        <taxon>Streptophyta</taxon>
        <taxon>Embryophyta</taxon>
        <taxon>Tracheophyta</taxon>
        <taxon>Spermatophyta</taxon>
        <taxon>Magnoliopsida</taxon>
        <taxon>Trochodendrales</taxon>
        <taxon>Trochodendraceae</taxon>
        <taxon>Tetracentron</taxon>
    </lineage>
</organism>
<proteinExistence type="predicted"/>
<evidence type="ECO:0000313" key="1">
    <source>
        <dbReference type="EMBL" id="KAF8369367.1"/>
    </source>
</evidence>
<comment type="caution">
    <text evidence="1">The sequence shown here is derived from an EMBL/GenBank/DDBJ whole genome shotgun (WGS) entry which is preliminary data.</text>
</comment>
<dbReference type="Proteomes" id="UP000655225">
    <property type="component" value="Unassembled WGS sequence"/>
</dbReference>
<protein>
    <submittedName>
        <fullName evidence="1">Uncharacterized protein</fullName>
    </submittedName>
</protein>
<accession>A0A834Y746</accession>
<keyword evidence="2" id="KW-1185">Reference proteome</keyword>
<gene>
    <name evidence="1" type="ORF">HHK36_032622</name>
</gene>
<evidence type="ECO:0000313" key="2">
    <source>
        <dbReference type="Proteomes" id="UP000655225"/>
    </source>
</evidence>
<dbReference type="AlphaFoldDB" id="A0A834Y746"/>
<reference evidence="1 2" key="1">
    <citation type="submission" date="2020-04" db="EMBL/GenBank/DDBJ databases">
        <title>Plant Genome Project.</title>
        <authorList>
            <person name="Zhang R.-G."/>
        </authorList>
    </citation>
    <scope>NUCLEOTIDE SEQUENCE [LARGE SCALE GENOMIC DNA]</scope>
    <source>
        <strain evidence="1">YNK0</strain>
        <tissue evidence="1">Leaf</tissue>
    </source>
</reference>
<dbReference type="EMBL" id="JABCRI010000826">
    <property type="protein sequence ID" value="KAF8369367.1"/>
    <property type="molecule type" value="Genomic_DNA"/>
</dbReference>
<sequence length="70" mass="7858">METVQEGRFFCEILFDFLVVSGFEIIKVPSTVVSIDDFCTGSIEEVGLVRGSFGFQDGVDYVAELRVDWI</sequence>
<name>A0A834Y746_TETSI</name>